<gene>
    <name evidence="2" type="ORF">Forpe1208_v012402</name>
</gene>
<reference evidence="2" key="1">
    <citation type="submission" date="2021-04" db="EMBL/GenBank/DDBJ databases">
        <title>First draft genome resource for Brassicaceae pathogens Fusarium oxysporum f. sp. raphani and Fusarium oxysporum f. sp. rapae.</title>
        <authorList>
            <person name="Asai S."/>
        </authorList>
    </citation>
    <scope>NUCLEOTIDE SEQUENCE</scope>
    <source>
        <strain evidence="2">Tf1208</strain>
    </source>
</reference>
<evidence type="ECO:0000313" key="3">
    <source>
        <dbReference type="Proteomes" id="UP000694050"/>
    </source>
</evidence>
<evidence type="ECO:0000256" key="1">
    <source>
        <dbReference type="SAM" id="MobiDB-lite"/>
    </source>
</evidence>
<feature type="region of interest" description="Disordered" evidence="1">
    <location>
        <begin position="112"/>
        <end position="162"/>
    </location>
</feature>
<dbReference type="Proteomes" id="UP000694050">
    <property type="component" value="Unassembled WGS sequence"/>
</dbReference>
<sequence>MKGPVSGIQWLSTTAVLIWYSRTPNVSESTAGKPEGGLANTNRHVHFGEVLNHRHSTKDRRNSNSASARRPVEKLQQEADLRLRPRIAEANAEIASRPAALYRRAEVMNPYSREDPAKELPGSTSEERAQHARLRRRMQPNPGLTVSASRWRPDEKGGYRHE</sequence>
<accession>A0A8J5NWB5</accession>
<organism evidence="2 3">
    <name type="scientific">Fusarium oxysporum f. sp. rapae</name>
    <dbReference type="NCBI Taxonomy" id="485398"/>
    <lineage>
        <taxon>Eukaryota</taxon>
        <taxon>Fungi</taxon>
        <taxon>Dikarya</taxon>
        <taxon>Ascomycota</taxon>
        <taxon>Pezizomycotina</taxon>
        <taxon>Sordariomycetes</taxon>
        <taxon>Hypocreomycetidae</taxon>
        <taxon>Hypocreales</taxon>
        <taxon>Nectriaceae</taxon>
        <taxon>Fusarium</taxon>
        <taxon>Fusarium oxysporum species complex</taxon>
    </lineage>
</organism>
<feature type="region of interest" description="Disordered" evidence="1">
    <location>
        <begin position="52"/>
        <end position="78"/>
    </location>
</feature>
<comment type="caution">
    <text evidence="2">The sequence shown here is derived from an EMBL/GenBank/DDBJ whole genome shotgun (WGS) entry which is preliminary data.</text>
</comment>
<evidence type="ECO:0000313" key="2">
    <source>
        <dbReference type="EMBL" id="KAG7408570.1"/>
    </source>
</evidence>
<name>A0A8J5NWB5_FUSOX</name>
<feature type="compositionally biased region" description="Basic and acidic residues" evidence="1">
    <location>
        <begin position="151"/>
        <end position="162"/>
    </location>
</feature>
<dbReference type="AlphaFoldDB" id="A0A8J5NWB5"/>
<protein>
    <submittedName>
        <fullName evidence="2">Uncharacterized protein</fullName>
    </submittedName>
</protein>
<dbReference type="EMBL" id="JAELUQ010000009">
    <property type="protein sequence ID" value="KAG7408570.1"/>
    <property type="molecule type" value="Genomic_DNA"/>
</dbReference>
<proteinExistence type="predicted"/>